<dbReference type="AlphaFoldDB" id="A0AA47MD51"/>
<dbReference type="SUPFAM" id="SSF57667">
    <property type="entry name" value="beta-beta-alpha zinc fingers"/>
    <property type="match status" value="1"/>
</dbReference>
<comment type="subcellular location">
    <subcellularLocation>
        <location evidence="1">Nucleus</location>
    </subcellularLocation>
</comment>
<keyword evidence="12" id="KW-1185">Reference proteome</keyword>
<dbReference type="InterPro" id="IPR036236">
    <property type="entry name" value="Znf_C2H2_sf"/>
</dbReference>
<evidence type="ECO:0000256" key="9">
    <source>
        <dbReference type="SAM" id="MobiDB-lite"/>
    </source>
</evidence>
<dbReference type="GO" id="GO:0003677">
    <property type="term" value="F:DNA binding"/>
    <property type="evidence" value="ECO:0007669"/>
    <property type="project" value="InterPro"/>
</dbReference>
<keyword evidence="4" id="KW-0862">Zinc</keyword>
<sequence>MHKFCYIHIRGGNREPVPTQNRFQLTNSIGIVRLQRYRFFLTIPHFPARRFPVFPKFCVAVHCVTVDATAQTFQQQGSSSIMERRRRSKVWLHFTKRDECTAVCNQCNAAISCKGANTSNMLKHLSTQHGIKYQDCHVFKSLRTSETSSTVSSVDDDSSQAAGPSTTSAQVSPFTLAAHGATWNEEKMNECHRAVTKFVVKGLHPFSTVEQPYFRASLNPRYNPPSREALTNHMIKAWYQVERENFISEFRDVKKAAITADGWTSLAQDHYITVTVHYTKQGKILGKVLRTKAVYEAQTGAVVAEEIEEILQEFGISDKVVAATVDNAGNMNVAMKKLQLVKIGCFAHTLNLAAQKIHQCNTVTNWAARVRAVVKWMRKSSMGKTVLKEKQQLLNLPQHSLIIDVKTRWNSLYLMIERFFEQFPAIQAAMMDPRIKKQIDKERLMEKLQSDDFKKAEEFVQLMRMLYTSTLCVSSEKSLTCGQILPILKKLEHH</sequence>
<keyword evidence="6" id="KW-0804">Transcription</keyword>
<evidence type="ECO:0000256" key="3">
    <source>
        <dbReference type="ARBA" id="ARBA00022771"/>
    </source>
</evidence>
<accession>A0AA47MD51</accession>
<dbReference type="SMART" id="SM00614">
    <property type="entry name" value="ZnF_BED"/>
    <property type="match status" value="1"/>
</dbReference>
<evidence type="ECO:0000256" key="5">
    <source>
        <dbReference type="ARBA" id="ARBA00023015"/>
    </source>
</evidence>
<dbReference type="PANTHER" id="PTHR46481:SF10">
    <property type="entry name" value="ZINC FINGER BED DOMAIN-CONTAINING PROTEIN 39"/>
    <property type="match status" value="1"/>
</dbReference>
<evidence type="ECO:0000313" key="12">
    <source>
        <dbReference type="Proteomes" id="UP001174136"/>
    </source>
</evidence>
<dbReference type="GO" id="GO:0009791">
    <property type="term" value="P:post-embryonic development"/>
    <property type="evidence" value="ECO:0007669"/>
    <property type="project" value="UniProtKB-ARBA"/>
</dbReference>
<gene>
    <name evidence="11" type="primary">ZBED1_138</name>
    <name evidence="11" type="ORF">N1851_025874</name>
</gene>
<feature type="compositionally biased region" description="Polar residues" evidence="9">
    <location>
        <begin position="160"/>
        <end position="169"/>
    </location>
</feature>
<evidence type="ECO:0000256" key="7">
    <source>
        <dbReference type="ARBA" id="ARBA00023242"/>
    </source>
</evidence>
<name>A0AA47MD51_MERPO</name>
<dbReference type="PROSITE" id="PS50808">
    <property type="entry name" value="ZF_BED"/>
    <property type="match status" value="1"/>
</dbReference>
<dbReference type="InterPro" id="IPR003656">
    <property type="entry name" value="Znf_BED"/>
</dbReference>
<dbReference type="InterPro" id="IPR012337">
    <property type="entry name" value="RNaseH-like_sf"/>
</dbReference>
<dbReference type="Proteomes" id="UP001174136">
    <property type="component" value="Unassembled WGS sequence"/>
</dbReference>
<reference evidence="11" key="1">
    <citation type="journal article" date="2023" name="Front. Mar. Sci.">
        <title>A new Merluccius polli reference genome to investigate the effects of global change in West African waters.</title>
        <authorList>
            <person name="Mateo J.L."/>
            <person name="Blanco-Fernandez C."/>
            <person name="Garcia-Vazquez E."/>
            <person name="Machado-Schiaffino G."/>
        </authorList>
    </citation>
    <scope>NUCLEOTIDE SEQUENCE</scope>
    <source>
        <strain evidence="11">C29</strain>
        <tissue evidence="11">Fin</tissue>
    </source>
</reference>
<evidence type="ECO:0000256" key="6">
    <source>
        <dbReference type="ARBA" id="ARBA00023163"/>
    </source>
</evidence>
<dbReference type="SUPFAM" id="SSF53098">
    <property type="entry name" value="Ribonuclease H-like"/>
    <property type="match status" value="1"/>
</dbReference>
<evidence type="ECO:0000313" key="11">
    <source>
        <dbReference type="EMBL" id="KAK0137906.1"/>
    </source>
</evidence>
<protein>
    <submittedName>
        <fullName evidence="11">Zinc finger BED domain-containing protein 1</fullName>
    </submittedName>
</protein>
<dbReference type="Pfam" id="PF02892">
    <property type="entry name" value="zf-BED"/>
    <property type="match status" value="1"/>
</dbReference>
<organism evidence="11 12">
    <name type="scientific">Merluccius polli</name>
    <name type="common">Benguela hake</name>
    <name type="synonym">Merluccius cadenati</name>
    <dbReference type="NCBI Taxonomy" id="89951"/>
    <lineage>
        <taxon>Eukaryota</taxon>
        <taxon>Metazoa</taxon>
        <taxon>Chordata</taxon>
        <taxon>Craniata</taxon>
        <taxon>Vertebrata</taxon>
        <taxon>Euteleostomi</taxon>
        <taxon>Actinopterygii</taxon>
        <taxon>Neopterygii</taxon>
        <taxon>Teleostei</taxon>
        <taxon>Neoteleostei</taxon>
        <taxon>Acanthomorphata</taxon>
        <taxon>Zeiogadaria</taxon>
        <taxon>Gadariae</taxon>
        <taxon>Gadiformes</taxon>
        <taxon>Gadoidei</taxon>
        <taxon>Merlucciidae</taxon>
        <taxon>Merluccius</taxon>
    </lineage>
</organism>
<feature type="region of interest" description="Disordered" evidence="9">
    <location>
        <begin position="149"/>
        <end position="169"/>
    </location>
</feature>
<keyword evidence="3 8" id="KW-0863">Zinc-finger</keyword>
<evidence type="ECO:0000259" key="10">
    <source>
        <dbReference type="PROSITE" id="PS50808"/>
    </source>
</evidence>
<evidence type="ECO:0000256" key="4">
    <source>
        <dbReference type="ARBA" id="ARBA00022833"/>
    </source>
</evidence>
<comment type="caution">
    <text evidence="11">The sequence shown here is derived from an EMBL/GenBank/DDBJ whole genome shotgun (WGS) entry which is preliminary data.</text>
</comment>
<dbReference type="SUPFAM" id="SSF140996">
    <property type="entry name" value="Hermes dimerisation domain"/>
    <property type="match status" value="1"/>
</dbReference>
<dbReference type="PANTHER" id="PTHR46481">
    <property type="entry name" value="ZINC FINGER BED DOMAIN-CONTAINING PROTEIN 4"/>
    <property type="match status" value="1"/>
</dbReference>
<dbReference type="GO" id="GO:0005634">
    <property type="term" value="C:nucleus"/>
    <property type="evidence" value="ECO:0007669"/>
    <property type="project" value="UniProtKB-SubCell"/>
</dbReference>
<keyword evidence="2" id="KW-0479">Metal-binding</keyword>
<dbReference type="InterPro" id="IPR052035">
    <property type="entry name" value="ZnF_BED_domain_contain"/>
</dbReference>
<feature type="domain" description="BED-type" evidence="10">
    <location>
        <begin position="85"/>
        <end position="136"/>
    </location>
</feature>
<proteinExistence type="predicted"/>
<dbReference type="EMBL" id="JAOPHQ010004843">
    <property type="protein sequence ID" value="KAK0137906.1"/>
    <property type="molecule type" value="Genomic_DNA"/>
</dbReference>
<keyword evidence="7" id="KW-0539">Nucleus</keyword>
<dbReference type="GO" id="GO:0008270">
    <property type="term" value="F:zinc ion binding"/>
    <property type="evidence" value="ECO:0007669"/>
    <property type="project" value="UniProtKB-KW"/>
</dbReference>
<evidence type="ECO:0000256" key="1">
    <source>
        <dbReference type="ARBA" id="ARBA00004123"/>
    </source>
</evidence>
<evidence type="ECO:0000256" key="2">
    <source>
        <dbReference type="ARBA" id="ARBA00022723"/>
    </source>
</evidence>
<keyword evidence="5" id="KW-0805">Transcription regulation</keyword>
<evidence type="ECO:0000256" key="8">
    <source>
        <dbReference type="PROSITE-ProRule" id="PRU00027"/>
    </source>
</evidence>